<evidence type="ECO:0000313" key="1">
    <source>
        <dbReference type="EMBL" id="QJA57689.1"/>
    </source>
</evidence>
<gene>
    <name evidence="2" type="ORF">MM415A00456_0026</name>
    <name evidence="1" type="ORF">MM415B01580_0010</name>
</gene>
<dbReference type="EMBL" id="MT142476">
    <property type="protein sequence ID" value="QJA81995.1"/>
    <property type="molecule type" value="Genomic_DNA"/>
</dbReference>
<organism evidence="1">
    <name type="scientific">viral metagenome</name>
    <dbReference type="NCBI Taxonomy" id="1070528"/>
    <lineage>
        <taxon>unclassified sequences</taxon>
        <taxon>metagenomes</taxon>
        <taxon>organismal metagenomes</taxon>
    </lineage>
</organism>
<reference evidence="1" key="1">
    <citation type="submission" date="2020-03" db="EMBL/GenBank/DDBJ databases">
        <title>The deep terrestrial virosphere.</title>
        <authorList>
            <person name="Holmfeldt K."/>
            <person name="Nilsson E."/>
            <person name="Simone D."/>
            <person name="Lopez-Fernandez M."/>
            <person name="Wu X."/>
            <person name="de Brujin I."/>
            <person name="Lundin D."/>
            <person name="Andersson A."/>
            <person name="Bertilsson S."/>
            <person name="Dopson M."/>
        </authorList>
    </citation>
    <scope>NUCLEOTIDE SEQUENCE</scope>
    <source>
        <strain evidence="2">MM415A00456</strain>
        <strain evidence="1">MM415B01580</strain>
    </source>
</reference>
<proteinExistence type="predicted"/>
<name>A0A6M3IJE2_9ZZZZ</name>
<evidence type="ECO:0000313" key="2">
    <source>
        <dbReference type="EMBL" id="QJA81995.1"/>
    </source>
</evidence>
<dbReference type="EMBL" id="MT141287">
    <property type="protein sequence ID" value="QJA57689.1"/>
    <property type="molecule type" value="Genomic_DNA"/>
</dbReference>
<dbReference type="AlphaFoldDB" id="A0A6M3IJE2"/>
<sequence length="205" mass="20884">MPLNSPSYPDVLEEGVLVKSRTKINFIGDAVTATDDPTNAKVDITVGDAVTAVAAVEAAGLTFAENKGIILDAALSADEKWSGIVEAGVAGAILAFGDLVYFAVADSKWELTDANAAATAFGKIGICVLAAAENAATVILLFGKVRADAAFPALTIGAPVHIGEVAGDIVVAAPVTASAIVRIIGYGNTADELFFCPDNTYLELA</sequence>
<accession>A0A6M3IJE2</accession>
<protein>
    <submittedName>
        <fullName evidence="1">Putative structural protein</fullName>
    </submittedName>
</protein>